<dbReference type="Proteomes" id="UP000693941">
    <property type="component" value="Chromosome"/>
</dbReference>
<proteinExistence type="predicted"/>
<keyword evidence="1" id="KW-0472">Membrane</keyword>
<dbReference type="RefSeq" id="WP_012719263.1">
    <property type="nucleotide sequence ID" value="NZ_CP077713.1"/>
</dbReference>
<evidence type="ECO:0000313" key="4">
    <source>
        <dbReference type="Proteomes" id="UP000694036"/>
    </source>
</evidence>
<dbReference type="Proteomes" id="UP000694036">
    <property type="component" value="Chromosome"/>
</dbReference>
<sequence length="64" mass="7022">MKKYTIAGIISGIMAIFFIILSLPLNFISARSIGVDPTSIIMATVYMLLASIIFIILFKGINKL</sequence>
<evidence type="ECO:0000313" key="2">
    <source>
        <dbReference type="EMBL" id="QXJ31292.1"/>
    </source>
</evidence>
<evidence type="ECO:0000256" key="1">
    <source>
        <dbReference type="SAM" id="Phobius"/>
    </source>
</evidence>
<dbReference type="GeneID" id="84059924"/>
<feature type="transmembrane region" description="Helical" evidence="1">
    <location>
        <begin position="40"/>
        <end position="58"/>
    </location>
</feature>
<protein>
    <submittedName>
        <fullName evidence="3">Uncharacterized protein</fullName>
    </submittedName>
</protein>
<dbReference type="EMBL" id="CP077713">
    <property type="protein sequence ID" value="QXJ34311.1"/>
    <property type="molecule type" value="Genomic_DNA"/>
</dbReference>
<keyword evidence="1" id="KW-1133">Transmembrane helix</keyword>
<organism evidence="3 4">
    <name type="scientific">Saccharolobus shibatae</name>
    <dbReference type="NCBI Taxonomy" id="2286"/>
    <lineage>
        <taxon>Archaea</taxon>
        <taxon>Thermoproteota</taxon>
        <taxon>Thermoprotei</taxon>
        <taxon>Sulfolobales</taxon>
        <taxon>Sulfolobaceae</taxon>
        <taxon>Saccharolobus</taxon>
    </lineage>
</organism>
<feature type="transmembrane region" description="Helical" evidence="1">
    <location>
        <begin position="7"/>
        <end position="28"/>
    </location>
</feature>
<evidence type="ECO:0000313" key="3">
    <source>
        <dbReference type="EMBL" id="QXJ34311.1"/>
    </source>
</evidence>
<reference evidence="3 4" key="1">
    <citation type="journal article" date="2021" name="Environ. Microbiol.">
        <title>New insights into the diversity and evolution of the archaeal mobilome from three complete genomes of Saccharolobus shibatae.</title>
        <authorList>
            <person name="Medvedeva S."/>
            <person name="Brandt D."/>
            <person name="Cvirkaite-Krupovic V."/>
            <person name="Liu Y."/>
            <person name="Severinov K."/>
            <person name="Ishino S."/>
            <person name="Ishino Y."/>
            <person name="Prangishvili D."/>
            <person name="Kalinowski J."/>
            <person name="Krupovic M."/>
        </authorList>
    </citation>
    <scope>NUCLEOTIDE SEQUENCE [LARGE SCALE GENOMIC DNA]</scope>
    <source>
        <strain evidence="2">BEU9</strain>
        <strain evidence="3 4">S38A</strain>
    </source>
</reference>
<name>A0A8F5BZL7_9CREN</name>
<keyword evidence="1" id="KW-0812">Transmembrane</keyword>
<dbReference type="AlphaFoldDB" id="A0A8F5BZL7"/>
<accession>A0A8F5BZL7</accession>
<dbReference type="EMBL" id="CP077715">
    <property type="protein sequence ID" value="QXJ31292.1"/>
    <property type="molecule type" value="Genomic_DNA"/>
</dbReference>
<keyword evidence="4" id="KW-1185">Reference proteome</keyword>
<gene>
    <name evidence="2" type="ORF">J5U21_00942</name>
    <name evidence="3" type="ORF">J5U22_00857</name>
</gene>